<name>K0T0C9_THAOC</name>
<reference evidence="2 3" key="1">
    <citation type="journal article" date="2012" name="Genome Biol.">
        <title>Genome and low-iron response of an oceanic diatom adapted to chronic iron limitation.</title>
        <authorList>
            <person name="Lommer M."/>
            <person name="Specht M."/>
            <person name="Roy A.S."/>
            <person name="Kraemer L."/>
            <person name="Andreson R."/>
            <person name="Gutowska M.A."/>
            <person name="Wolf J."/>
            <person name="Bergner S.V."/>
            <person name="Schilhabel M.B."/>
            <person name="Klostermeier U.C."/>
            <person name="Beiko R.G."/>
            <person name="Rosenstiel P."/>
            <person name="Hippler M."/>
            <person name="Laroche J."/>
        </authorList>
    </citation>
    <scope>NUCLEOTIDE SEQUENCE [LARGE SCALE GENOMIC DNA]</scope>
    <source>
        <strain evidence="2 3">CCMP1005</strain>
    </source>
</reference>
<feature type="compositionally biased region" description="Gly residues" evidence="1">
    <location>
        <begin position="164"/>
        <end position="174"/>
    </location>
</feature>
<dbReference type="Proteomes" id="UP000266841">
    <property type="component" value="Unassembled WGS sequence"/>
</dbReference>
<accession>K0T0C9</accession>
<dbReference type="AlphaFoldDB" id="K0T0C9"/>
<sequence>MWSDESRKERHPALMRDVPKTDAASARGASRGKTRGGGGASSRDPRRRSSPAPRDVHPPPPRHRLPAGRGRPCSLPLTALPGEAEGPLALRASLILPRRDTAVGLARSPSSSPSLRGTAPLALRARSAVTFLSVPPGDCATRPPGSLCRLCGASRGDPREEGRPGGPRGSATGGLGQLVLVLVLRTRSPAPPSPSSPNRFAATTRPPDSLSRAARGPDGRTTAVLVLRTGSPPRPGSTPPSDEERRQPAATTLVTL</sequence>
<feature type="region of interest" description="Disordered" evidence="1">
    <location>
        <begin position="187"/>
        <end position="256"/>
    </location>
</feature>
<feature type="region of interest" description="Disordered" evidence="1">
    <location>
        <begin position="151"/>
        <end position="174"/>
    </location>
</feature>
<evidence type="ECO:0000313" key="3">
    <source>
        <dbReference type="Proteomes" id="UP000266841"/>
    </source>
</evidence>
<feature type="compositionally biased region" description="Basic and acidic residues" evidence="1">
    <location>
        <begin position="1"/>
        <end position="20"/>
    </location>
</feature>
<protein>
    <submittedName>
        <fullName evidence="2">Uncharacterized protein</fullName>
    </submittedName>
</protein>
<dbReference type="EMBL" id="AGNL01006376">
    <property type="protein sequence ID" value="EJK72098.1"/>
    <property type="molecule type" value="Genomic_DNA"/>
</dbReference>
<evidence type="ECO:0000313" key="2">
    <source>
        <dbReference type="EMBL" id="EJK72098.1"/>
    </source>
</evidence>
<keyword evidence="3" id="KW-1185">Reference proteome</keyword>
<evidence type="ECO:0000256" key="1">
    <source>
        <dbReference type="SAM" id="MobiDB-lite"/>
    </source>
</evidence>
<gene>
    <name evidence="2" type="ORF">THAOC_06406</name>
</gene>
<comment type="caution">
    <text evidence="2">The sequence shown here is derived from an EMBL/GenBank/DDBJ whole genome shotgun (WGS) entry which is preliminary data.</text>
</comment>
<feature type="region of interest" description="Disordered" evidence="1">
    <location>
        <begin position="1"/>
        <end position="82"/>
    </location>
</feature>
<organism evidence="2 3">
    <name type="scientific">Thalassiosira oceanica</name>
    <name type="common">Marine diatom</name>
    <dbReference type="NCBI Taxonomy" id="159749"/>
    <lineage>
        <taxon>Eukaryota</taxon>
        <taxon>Sar</taxon>
        <taxon>Stramenopiles</taxon>
        <taxon>Ochrophyta</taxon>
        <taxon>Bacillariophyta</taxon>
        <taxon>Coscinodiscophyceae</taxon>
        <taxon>Thalassiosirophycidae</taxon>
        <taxon>Thalassiosirales</taxon>
        <taxon>Thalassiosiraceae</taxon>
        <taxon>Thalassiosira</taxon>
    </lineage>
</organism>
<proteinExistence type="predicted"/>